<dbReference type="SUPFAM" id="SSF51011">
    <property type="entry name" value="Glycosyl hydrolase domain"/>
    <property type="match status" value="1"/>
</dbReference>
<accession>A0AAN6M4S0</accession>
<organism evidence="19 20">
    <name type="scientific">Pseudopithomyces chartarum</name>
    <dbReference type="NCBI Taxonomy" id="1892770"/>
    <lineage>
        <taxon>Eukaryota</taxon>
        <taxon>Fungi</taxon>
        <taxon>Dikarya</taxon>
        <taxon>Ascomycota</taxon>
        <taxon>Pezizomycotina</taxon>
        <taxon>Dothideomycetes</taxon>
        <taxon>Pleosporomycetidae</taxon>
        <taxon>Pleosporales</taxon>
        <taxon>Massarineae</taxon>
        <taxon>Didymosphaeriaceae</taxon>
        <taxon>Pseudopithomyces</taxon>
    </lineage>
</organism>
<evidence type="ECO:0000313" key="20">
    <source>
        <dbReference type="Proteomes" id="UP001280581"/>
    </source>
</evidence>
<keyword evidence="8" id="KW-0106">Calcium</keyword>
<dbReference type="PIRSF" id="PIRSF001024">
    <property type="entry name" value="Alph-amyl_fung"/>
    <property type="match status" value="1"/>
</dbReference>
<feature type="disulfide bond" evidence="15">
    <location>
        <begin position="165"/>
        <end position="179"/>
    </location>
</feature>
<feature type="chain" id="PRO_5042950196" description="alpha-amylase" evidence="17">
    <location>
        <begin position="19"/>
        <end position="496"/>
    </location>
</feature>
<protein>
    <recommendedName>
        <fullName evidence="4">alpha-amylase</fullName>
        <ecNumber evidence="4">3.2.1.1</ecNumber>
    </recommendedName>
</protein>
<keyword evidence="6 17" id="KW-0732">Signal</keyword>
<feature type="signal peptide" evidence="17">
    <location>
        <begin position="1"/>
        <end position="18"/>
    </location>
</feature>
<dbReference type="PANTHER" id="PTHR10357:SF215">
    <property type="entry name" value="ALPHA-AMYLASE 1"/>
    <property type="match status" value="1"/>
</dbReference>
<comment type="similarity">
    <text evidence="3">Belongs to the glycosyl hydrolase 13 family.</text>
</comment>
<evidence type="ECO:0000256" key="6">
    <source>
        <dbReference type="ARBA" id="ARBA00022729"/>
    </source>
</evidence>
<dbReference type="GO" id="GO:0004556">
    <property type="term" value="F:alpha-amylase activity"/>
    <property type="evidence" value="ECO:0007669"/>
    <property type="project" value="UniProtKB-EC"/>
</dbReference>
<dbReference type="FunFam" id="3.20.20.80:FF:000120">
    <property type="entry name" value="Alpha-amylase A"/>
    <property type="match status" value="1"/>
</dbReference>
<feature type="disulfide bond" evidence="15">
    <location>
        <begin position="48"/>
        <end position="56"/>
    </location>
</feature>
<sequence length="496" mass="55261">MIFRTFVLLAYLLGTTFAASATQWRSRSIYQVLTDRFARTDGSTTAQCEPGFEGFCGGTWSGITQKLDYIQGMGFDAIWISPVVEQVSNPTRAYHGYCAKNIYSLNNHFGSADDLKALAQALHDRGMYLMVDVVPNHMAFDGNATATDYSSFYPFNDRSFFHHVCFITDWTNVTQIQRCWLGGEINPLPDLNTTSPTVRNEWNTWIKSLVSNYSIDGIRVDTAQNIEESFFPSFGKAAGVFALGEVASYYTQYACNYQNYMDGILGYPAYYTSVWFFNDTRATSTNMLYDFYNTSVLCRDTSLVGEFMENHDKPRFASYTDDMSLVKNNIAYVMLKDGIPIIYQGQEQHYKGGNDPLNREAIWLSGYRTDADLYKFIKQMNAIRKMAITKAASMITTYLTSKATVVYYDAHNVAFAKGPASAMVLTVINNNGAGTANYSLRIATSGFAARTRVTELLSCAQMTVASRGSLTLTITGGSPIVLYPDSLLAGTGWCGH</sequence>
<feature type="binding site" evidence="16">
    <location>
        <position position="219"/>
    </location>
    <ligand>
        <name>substrate</name>
    </ligand>
</feature>
<evidence type="ECO:0000256" key="7">
    <source>
        <dbReference type="ARBA" id="ARBA00022801"/>
    </source>
</evidence>
<dbReference type="EC" id="3.2.1.1" evidence="4"/>
<dbReference type="SUPFAM" id="SSF51445">
    <property type="entry name" value="(Trans)glycosidases"/>
    <property type="match status" value="1"/>
</dbReference>
<evidence type="ECO:0000256" key="9">
    <source>
        <dbReference type="ARBA" id="ARBA00023157"/>
    </source>
</evidence>
<keyword evidence="10" id="KW-0325">Glycoprotein</keyword>
<keyword evidence="5" id="KW-0479">Metal-binding</keyword>
<dbReference type="GO" id="GO:0016052">
    <property type="term" value="P:carbohydrate catabolic process"/>
    <property type="evidence" value="ECO:0007669"/>
    <property type="project" value="InterPro"/>
</dbReference>
<feature type="active site" description="Nucleophile" evidence="13">
    <location>
        <position position="221"/>
    </location>
</feature>
<dbReference type="InterPro" id="IPR013777">
    <property type="entry name" value="A-amylase-like"/>
</dbReference>
<gene>
    <name evidence="19" type="ORF">GRF29_8g1022912</name>
</gene>
<evidence type="ECO:0000256" key="14">
    <source>
        <dbReference type="PIRSR" id="PIRSR001024-2"/>
    </source>
</evidence>
<feature type="site" description="Transition state stabilizer" evidence="14">
    <location>
        <position position="312"/>
    </location>
</feature>
<keyword evidence="9 15" id="KW-1015">Disulfide bond</keyword>
<dbReference type="GO" id="GO:0005509">
    <property type="term" value="F:calcium ion binding"/>
    <property type="evidence" value="ECO:0007669"/>
    <property type="project" value="InterPro"/>
</dbReference>
<dbReference type="InterPro" id="IPR017853">
    <property type="entry name" value="GH"/>
</dbReference>
<evidence type="ECO:0000256" key="16">
    <source>
        <dbReference type="PIRSR" id="PIRSR001024-5"/>
    </source>
</evidence>
<feature type="disulfide bond" evidence="15">
    <location>
        <begin position="255"/>
        <end position="298"/>
    </location>
</feature>
<keyword evidence="20" id="KW-1185">Reference proteome</keyword>
<feature type="binding site" evidence="16">
    <location>
        <position position="359"/>
    </location>
    <ligand>
        <name>substrate</name>
    </ligand>
</feature>
<feature type="disulfide bond" evidence="15">
    <location>
        <begin position="459"/>
        <end position="494"/>
    </location>
</feature>
<reference evidence="19 20" key="1">
    <citation type="submission" date="2021-02" db="EMBL/GenBank/DDBJ databases">
        <title>Genome assembly of Pseudopithomyces chartarum.</title>
        <authorList>
            <person name="Jauregui R."/>
            <person name="Singh J."/>
            <person name="Voisey C."/>
        </authorList>
    </citation>
    <scope>NUCLEOTIDE SEQUENCE [LARGE SCALE GENOMIC DNA]</scope>
    <source>
        <strain evidence="19 20">AGR01</strain>
    </source>
</reference>
<dbReference type="SMART" id="SM00642">
    <property type="entry name" value="Aamy"/>
    <property type="match status" value="1"/>
</dbReference>
<evidence type="ECO:0000256" key="13">
    <source>
        <dbReference type="PIRSR" id="PIRSR001024-1"/>
    </source>
</evidence>
<keyword evidence="11" id="KW-0119">Carbohydrate metabolism</keyword>
<dbReference type="CDD" id="cd11319">
    <property type="entry name" value="AmyAc_euk_AmyA"/>
    <property type="match status" value="1"/>
</dbReference>
<evidence type="ECO:0000256" key="4">
    <source>
        <dbReference type="ARBA" id="ARBA00012595"/>
    </source>
</evidence>
<feature type="active site" description="Proton donor" evidence="13">
    <location>
        <position position="245"/>
    </location>
</feature>
<evidence type="ECO:0000259" key="18">
    <source>
        <dbReference type="SMART" id="SM00642"/>
    </source>
</evidence>
<evidence type="ECO:0000256" key="5">
    <source>
        <dbReference type="ARBA" id="ARBA00022723"/>
    </source>
</evidence>
<evidence type="ECO:0000256" key="11">
    <source>
        <dbReference type="ARBA" id="ARBA00023277"/>
    </source>
</evidence>
<dbReference type="Pfam" id="PF09260">
    <property type="entry name" value="A_amylase_dom_C"/>
    <property type="match status" value="1"/>
</dbReference>
<dbReference type="Pfam" id="PF00128">
    <property type="entry name" value="Alpha-amylase"/>
    <property type="match status" value="1"/>
</dbReference>
<dbReference type="EMBL" id="WVTA01000002">
    <property type="protein sequence ID" value="KAK3215778.1"/>
    <property type="molecule type" value="Genomic_DNA"/>
</dbReference>
<dbReference type="InterPro" id="IPR015340">
    <property type="entry name" value="A_amylase_C_dom"/>
</dbReference>
<evidence type="ECO:0000256" key="15">
    <source>
        <dbReference type="PIRSR" id="PIRSR001024-4"/>
    </source>
</evidence>
<feature type="domain" description="Glycosyl hydrolase family 13 catalytic" evidence="18">
    <location>
        <begin position="31"/>
        <end position="384"/>
    </location>
</feature>
<evidence type="ECO:0000256" key="2">
    <source>
        <dbReference type="ARBA" id="ARBA00001913"/>
    </source>
</evidence>
<evidence type="ECO:0000256" key="3">
    <source>
        <dbReference type="ARBA" id="ARBA00008061"/>
    </source>
</evidence>
<dbReference type="Proteomes" id="UP001280581">
    <property type="component" value="Unassembled WGS sequence"/>
</dbReference>
<name>A0AAN6M4S0_9PLEO</name>
<evidence type="ECO:0000256" key="1">
    <source>
        <dbReference type="ARBA" id="ARBA00000548"/>
    </source>
</evidence>
<feature type="binding site" evidence="16">
    <location>
        <position position="312"/>
    </location>
    <ligand>
        <name>substrate</name>
    </ligand>
</feature>
<dbReference type="AlphaFoldDB" id="A0AAN6M4S0"/>
<keyword evidence="7" id="KW-0378">Hydrolase</keyword>
<comment type="cofactor">
    <cofactor evidence="2">
        <name>Ca(2+)</name>
        <dbReference type="ChEBI" id="CHEBI:29108"/>
    </cofactor>
</comment>
<dbReference type="Gene3D" id="3.20.20.80">
    <property type="entry name" value="Glycosidases"/>
    <property type="match status" value="1"/>
</dbReference>
<evidence type="ECO:0000256" key="10">
    <source>
        <dbReference type="ARBA" id="ARBA00023180"/>
    </source>
</evidence>
<dbReference type="InterPro" id="IPR006047">
    <property type="entry name" value="GH13_cat_dom"/>
</dbReference>
<evidence type="ECO:0000256" key="8">
    <source>
        <dbReference type="ARBA" id="ARBA00022837"/>
    </source>
</evidence>
<evidence type="ECO:0000313" key="19">
    <source>
        <dbReference type="EMBL" id="KAK3215778.1"/>
    </source>
</evidence>
<dbReference type="PANTHER" id="PTHR10357">
    <property type="entry name" value="ALPHA-AMYLASE FAMILY MEMBER"/>
    <property type="match status" value="1"/>
</dbReference>
<keyword evidence="12" id="KW-0326">Glycosidase</keyword>
<proteinExistence type="inferred from homology"/>
<comment type="catalytic activity">
    <reaction evidence="1">
        <text>Endohydrolysis of (1-&gt;4)-alpha-D-glucosidic linkages in polysaccharides containing three or more (1-&gt;4)-alpha-linked D-glucose units.</text>
        <dbReference type="EC" id="3.2.1.1"/>
    </reaction>
</comment>
<dbReference type="InterPro" id="IPR013780">
    <property type="entry name" value="Glyco_hydro_b"/>
</dbReference>
<feature type="binding site" evidence="16">
    <location>
        <position position="137"/>
    </location>
    <ligand>
        <name>substrate</name>
    </ligand>
</feature>
<evidence type="ECO:0000256" key="12">
    <source>
        <dbReference type="ARBA" id="ARBA00023295"/>
    </source>
</evidence>
<dbReference type="Gene3D" id="2.60.40.1180">
    <property type="entry name" value="Golgi alpha-mannosidase II"/>
    <property type="match status" value="1"/>
</dbReference>
<evidence type="ECO:0000256" key="17">
    <source>
        <dbReference type="SAM" id="SignalP"/>
    </source>
</evidence>
<comment type="caution">
    <text evidence="19">The sequence shown here is derived from an EMBL/GenBank/DDBJ whole genome shotgun (WGS) entry which is preliminary data.</text>
</comment>